<protein>
    <recommendedName>
        <fullName evidence="1">Protein kinase domain-containing protein</fullName>
    </recommendedName>
</protein>
<name>A0AAW2QH97_SESRA</name>
<dbReference type="Pfam" id="PF00069">
    <property type="entry name" value="Pkinase"/>
    <property type="match status" value="1"/>
</dbReference>
<dbReference type="SUPFAM" id="SSF56112">
    <property type="entry name" value="Protein kinase-like (PK-like)"/>
    <property type="match status" value="1"/>
</dbReference>
<reference evidence="2" key="1">
    <citation type="submission" date="2020-06" db="EMBL/GenBank/DDBJ databases">
        <authorList>
            <person name="Li T."/>
            <person name="Hu X."/>
            <person name="Zhang T."/>
            <person name="Song X."/>
            <person name="Zhang H."/>
            <person name="Dai N."/>
            <person name="Sheng W."/>
            <person name="Hou X."/>
            <person name="Wei L."/>
        </authorList>
    </citation>
    <scope>NUCLEOTIDE SEQUENCE</scope>
    <source>
        <strain evidence="2">G02</strain>
        <tissue evidence="2">Leaf</tissue>
    </source>
</reference>
<gene>
    <name evidence="2" type="ORF">Sradi_3609000</name>
</gene>
<dbReference type="PROSITE" id="PS50011">
    <property type="entry name" value="PROTEIN_KINASE_DOM"/>
    <property type="match status" value="1"/>
</dbReference>
<dbReference type="Gene3D" id="1.10.510.10">
    <property type="entry name" value="Transferase(Phosphotransferase) domain 1"/>
    <property type="match status" value="1"/>
</dbReference>
<dbReference type="AlphaFoldDB" id="A0AAW2QH97"/>
<reference evidence="2" key="2">
    <citation type="journal article" date="2024" name="Plant">
        <title>Genomic evolution and insights into agronomic trait innovations of Sesamum species.</title>
        <authorList>
            <person name="Miao H."/>
            <person name="Wang L."/>
            <person name="Qu L."/>
            <person name="Liu H."/>
            <person name="Sun Y."/>
            <person name="Le M."/>
            <person name="Wang Q."/>
            <person name="Wei S."/>
            <person name="Zheng Y."/>
            <person name="Lin W."/>
            <person name="Duan Y."/>
            <person name="Cao H."/>
            <person name="Xiong S."/>
            <person name="Wang X."/>
            <person name="Wei L."/>
            <person name="Li C."/>
            <person name="Ma Q."/>
            <person name="Ju M."/>
            <person name="Zhao R."/>
            <person name="Li G."/>
            <person name="Mu C."/>
            <person name="Tian Q."/>
            <person name="Mei H."/>
            <person name="Zhang T."/>
            <person name="Gao T."/>
            <person name="Zhang H."/>
        </authorList>
    </citation>
    <scope>NUCLEOTIDE SEQUENCE</scope>
    <source>
        <strain evidence="2">G02</strain>
    </source>
</reference>
<organism evidence="2">
    <name type="scientific">Sesamum radiatum</name>
    <name type="common">Black benniseed</name>
    <dbReference type="NCBI Taxonomy" id="300843"/>
    <lineage>
        <taxon>Eukaryota</taxon>
        <taxon>Viridiplantae</taxon>
        <taxon>Streptophyta</taxon>
        <taxon>Embryophyta</taxon>
        <taxon>Tracheophyta</taxon>
        <taxon>Spermatophyta</taxon>
        <taxon>Magnoliopsida</taxon>
        <taxon>eudicotyledons</taxon>
        <taxon>Gunneridae</taxon>
        <taxon>Pentapetalae</taxon>
        <taxon>asterids</taxon>
        <taxon>lamiids</taxon>
        <taxon>Lamiales</taxon>
        <taxon>Pedaliaceae</taxon>
        <taxon>Sesamum</taxon>
    </lineage>
</organism>
<dbReference type="GO" id="GO:0004674">
    <property type="term" value="F:protein serine/threonine kinase activity"/>
    <property type="evidence" value="ECO:0007669"/>
    <property type="project" value="TreeGrafter"/>
</dbReference>
<accession>A0AAW2QH97</accession>
<evidence type="ECO:0000313" key="2">
    <source>
        <dbReference type="EMBL" id="KAL0367189.1"/>
    </source>
</evidence>
<evidence type="ECO:0000259" key="1">
    <source>
        <dbReference type="PROSITE" id="PS50011"/>
    </source>
</evidence>
<proteinExistence type="predicted"/>
<dbReference type="InterPro" id="IPR011009">
    <property type="entry name" value="Kinase-like_dom_sf"/>
</dbReference>
<sequence length="184" mass="21122">MRTFCLIFEKQQPDGTPIVKICDFDRAIPLHSYMHTCCIAHVGIPRPDILLAHLDGWLLRCCVQMHQRNIYGLVSSFPEVDIWSFGCMLLGLLTLQVPYSELPESEIHRFLQMEDRPKLTDELEALAQSEPDLETESEPLRFLAKLYHQCTEKNPSNRPSAKNIYNLLLAHARSVKGSRSSEQE</sequence>
<dbReference type="PANTHER" id="PTHR24359:SF1">
    <property type="entry name" value="INHIBITOR OF NUCLEAR FACTOR KAPPA-B KINASE EPSILON SUBUNIT HOMOLOG 1-RELATED"/>
    <property type="match status" value="1"/>
</dbReference>
<dbReference type="PANTHER" id="PTHR24359">
    <property type="entry name" value="SERINE/THREONINE-PROTEIN KINASE SBK1"/>
    <property type="match status" value="1"/>
</dbReference>
<dbReference type="GO" id="GO:0005524">
    <property type="term" value="F:ATP binding"/>
    <property type="evidence" value="ECO:0007669"/>
    <property type="project" value="InterPro"/>
</dbReference>
<feature type="domain" description="Protein kinase" evidence="1">
    <location>
        <begin position="1"/>
        <end position="174"/>
    </location>
</feature>
<dbReference type="EMBL" id="JACGWJ010000015">
    <property type="protein sequence ID" value="KAL0367189.1"/>
    <property type="molecule type" value="Genomic_DNA"/>
</dbReference>
<comment type="caution">
    <text evidence="2">The sequence shown here is derived from an EMBL/GenBank/DDBJ whole genome shotgun (WGS) entry which is preliminary data.</text>
</comment>
<dbReference type="InterPro" id="IPR000719">
    <property type="entry name" value="Prot_kinase_dom"/>
</dbReference>